<accession>A0A4Q1RG37</accession>
<dbReference type="PROSITE" id="PS51257">
    <property type="entry name" value="PROKAR_LIPOPROTEIN"/>
    <property type="match status" value="1"/>
</dbReference>
<evidence type="ECO:0000256" key="2">
    <source>
        <dbReference type="SAM" id="SignalP"/>
    </source>
</evidence>
<evidence type="ECO:0000313" key="4">
    <source>
        <dbReference type="Proteomes" id="UP000290106"/>
    </source>
</evidence>
<protein>
    <submittedName>
        <fullName evidence="3">Uncharacterized protein</fullName>
    </submittedName>
</protein>
<feature type="compositionally biased region" description="Basic and acidic residues" evidence="1">
    <location>
        <begin position="63"/>
        <end position="105"/>
    </location>
</feature>
<sequence length="423" mass="47457">MKNKNILLRALLTGMLCITSLTIFTGCIDKQDGDGMVNGRTADGELPENGDAEPVPIKANKAGKPEIKDSSTTEKPEQPEEPETTPKPEKKEETEETEEQKAEKSLEAFRQSMEGTLQNFGVAFLGEVDESYVDRIPEWIEENFPDLSEEYPFVKMIPEERIIGNEIGQLFCVVPRSGDDPVEIIEQRMNFETFEMDEVGQLYSSETGEPYLVMCNGVGGYATAMISMGTEAGYQADWYPMMDMLGRVAVPVTESDEPQAKDFTDYAACGASRFGGWYGDVSMELKEKNLADTSWELQIAMGSTDSYGNYFLEFRKGGKLHISWCEREYGVDEEDYDDTETEAYEGTWSCSQEKGRTYLTMEATRTGGEWYQKGEDPVTWSETFCVYSVYSGSGLLLENETENASMPSNQNDTQLLEAIRTYG</sequence>
<feature type="region of interest" description="Disordered" evidence="1">
    <location>
        <begin position="38"/>
        <end position="105"/>
    </location>
</feature>
<keyword evidence="4" id="KW-1185">Reference proteome</keyword>
<keyword evidence="2" id="KW-0732">Signal</keyword>
<name>A0A4Q1RG37_9FIRM</name>
<feature type="chain" id="PRO_5039311888" evidence="2">
    <location>
        <begin position="26"/>
        <end position="423"/>
    </location>
</feature>
<dbReference type="EMBL" id="SDKC01000001">
    <property type="protein sequence ID" value="RXS74528.1"/>
    <property type="molecule type" value="Genomic_DNA"/>
</dbReference>
<comment type="caution">
    <text evidence="3">The sequence shown here is derived from an EMBL/GenBank/DDBJ whole genome shotgun (WGS) entry which is preliminary data.</text>
</comment>
<evidence type="ECO:0000256" key="1">
    <source>
        <dbReference type="SAM" id="MobiDB-lite"/>
    </source>
</evidence>
<organism evidence="3 4">
    <name type="scientific">Blautia faecicola</name>
    <dbReference type="NCBI Taxonomy" id="2509240"/>
    <lineage>
        <taxon>Bacteria</taxon>
        <taxon>Bacillati</taxon>
        <taxon>Bacillota</taxon>
        <taxon>Clostridia</taxon>
        <taxon>Lachnospirales</taxon>
        <taxon>Lachnospiraceae</taxon>
        <taxon>Blautia</taxon>
    </lineage>
</organism>
<dbReference type="OrthoDB" id="2078525at2"/>
<dbReference type="AlphaFoldDB" id="A0A4Q1RG37"/>
<gene>
    <name evidence="3" type="ORF">ETP43_04445</name>
</gene>
<feature type="signal peptide" evidence="2">
    <location>
        <begin position="1"/>
        <end position="25"/>
    </location>
</feature>
<evidence type="ECO:0000313" key="3">
    <source>
        <dbReference type="EMBL" id="RXS74528.1"/>
    </source>
</evidence>
<dbReference type="RefSeq" id="WP_129257160.1">
    <property type="nucleotide sequence ID" value="NZ_SDKC01000001.1"/>
</dbReference>
<proteinExistence type="predicted"/>
<reference evidence="3 4" key="1">
    <citation type="submission" date="2019-01" db="EMBL/GenBank/DDBJ databases">
        <title>Blautia sp. nov. KGMB01111 isolated human feces.</title>
        <authorList>
            <person name="Park J.-E."/>
            <person name="Kim J.-S."/>
            <person name="Park S.-H."/>
        </authorList>
    </citation>
    <scope>NUCLEOTIDE SEQUENCE [LARGE SCALE GENOMIC DNA]</scope>
    <source>
        <strain evidence="3 4">KGMB01111</strain>
    </source>
</reference>
<dbReference type="Proteomes" id="UP000290106">
    <property type="component" value="Unassembled WGS sequence"/>
</dbReference>